<organism evidence="2 3">
    <name type="scientific">Stylonychia lemnae</name>
    <name type="common">Ciliate</name>
    <dbReference type="NCBI Taxonomy" id="5949"/>
    <lineage>
        <taxon>Eukaryota</taxon>
        <taxon>Sar</taxon>
        <taxon>Alveolata</taxon>
        <taxon>Ciliophora</taxon>
        <taxon>Intramacronucleata</taxon>
        <taxon>Spirotrichea</taxon>
        <taxon>Stichotrichia</taxon>
        <taxon>Sporadotrichida</taxon>
        <taxon>Oxytrichidae</taxon>
        <taxon>Stylonychinae</taxon>
        <taxon>Stylonychia</taxon>
    </lineage>
</organism>
<proteinExistence type="predicted"/>
<protein>
    <submittedName>
        <fullName evidence="2">Uncharacterized protein</fullName>
    </submittedName>
</protein>
<dbReference type="AlphaFoldDB" id="A0A077ZZS1"/>
<evidence type="ECO:0000313" key="2">
    <source>
        <dbReference type="EMBL" id="CDW75390.1"/>
    </source>
</evidence>
<sequence length="590" mass="69182">MPQNNKIPQKSSLDVRQKLKKKPLIQEPYFNQIKPQLEPLFDSLFIAKEVFEMFYDDIDNTIREKNLYKQLPDQVIDQSYAVILSIVGKKLSFQDKNDYYYYNYEDESIEPKKIPVNIIKIKSIKKVSNFDNSLLSPKNKLQQIKDELRNSRNSSKLEQILVKQQALTDYIKKEKSEEEQAIENLRKQIELKNAEPQVKEKQEKKRLFQITRNENVTSDYKGKLIKIQKIDYENDYSFSFNDQDKQQQSRDSRLSQIDLLPKFKTPRNETVRRFRHESGLKLKMPQNLRTSRSNLSNYSHQLDNAKLDKNNIKIFQQNFNNLEQLLNESIKKQEESGKNFVTNLSGQDNNSNMIVGTPKVLKDNSSMKIQFSRKQFQEFSGKLNISNVNERDSSPNYHQNINALANNKSYLFLNDTSYMMEDTRLNQTFDSIDPSLRSILETRNSKFRLPSIKQFNQNALNLLLDQEQDKSKLKISRNESNQIKYNSNLKQNQSSLMSPLNVKLAIMDNRIKMMKNKSSARVRALSNLKDNSRNLSIQYELSSIKGGLGDETRSRNQLFSYVSNADSHKAFEISQNYEFKSIRNKSHNKL</sequence>
<name>A0A077ZZS1_STYLE</name>
<evidence type="ECO:0000313" key="3">
    <source>
        <dbReference type="Proteomes" id="UP000039865"/>
    </source>
</evidence>
<dbReference type="EMBL" id="CCKQ01004233">
    <property type="protein sequence ID" value="CDW75390.1"/>
    <property type="molecule type" value="Genomic_DNA"/>
</dbReference>
<feature type="coiled-coil region" evidence="1">
    <location>
        <begin position="138"/>
        <end position="195"/>
    </location>
</feature>
<keyword evidence="1" id="KW-0175">Coiled coil</keyword>
<gene>
    <name evidence="2" type="primary">Contig17858.g18980</name>
    <name evidence="2" type="ORF">STYLEM_4379</name>
</gene>
<dbReference type="InParanoid" id="A0A077ZZS1"/>
<accession>A0A077ZZS1</accession>
<keyword evidence="3" id="KW-1185">Reference proteome</keyword>
<evidence type="ECO:0000256" key="1">
    <source>
        <dbReference type="SAM" id="Coils"/>
    </source>
</evidence>
<dbReference type="Proteomes" id="UP000039865">
    <property type="component" value="Unassembled WGS sequence"/>
</dbReference>
<reference evidence="2 3" key="1">
    <citation type="submission" date="2014-06" db="EMBL/GenBank/DDBJ databases">
        <authorList>
            <person name="Swart Estienne"/>
        </authorList>
    </citation>
    <scope>NUCLEOTIDE SEQUENCE [LARGE SCALE GENOMIC DNA]</scope>
    <source>
        <strain evidence="2 3">130c</strain>
    </source>
</reference>